<gene>
    <name evidence="3" type="ORF">A8L58_03635</name>
    <name evidence="2" type="ORF">AXH35_02170</name>
</gene>
<feature type="transmembrane region" description="Helical" evidence="1">
    <location>
        <begin position="335"/>
        <end position="354"/>
    </location>
</feature>
<evidence type="ECO:0000256" key="1">
    <source>
        <dbReference type="SAM" id="Phobius"/>
    </source>
</evidence>
<feature type="transmembrane region" description="Helical" evidence="1">
    <location>
        <begin position="428"/>
        <end position="445"/>
    </location>
</feature>
<accession>A0AAC8YCW7</accession>
<evidence type="ECO:0000313" key="2">
    <source>
        <dbReference type="EMBL" id="AMS04461.1"/>
    </source>
</evidence>
<feature type="transmembrane region" description="Helical" evidence="1">
    <location>
        <begin position="265"/>
        <end position="288"/>
    </location>
</feature>
<feature type="transmembrane region" description="Helical" evidence="1">
    <location>
        <begin position="240"/>
        <end position="259"/>
    </location>
</feature>
<protein>
    <submittedName>
        <fullName evidence="2">Uncharacterized protein</fullName>
    </submittedName>
</protein>
<sequence length="581" mass="61102">MGRARTTITAVSLVVRRFGREVFADQVREGRLRTAGMPPTVRRMARLGMGLFWVVAGLALIAPVLGLGRDKELASGFVDLLLVVCLGFLNICVQPMRRGWRVGALVLSATSMIPQMILLGIMVGTGGTSFITVLGLVGLAVLGGSLMLLIVFIIMDRGLQGWRLWLAGAAGGVGHLTALVIAWGFPFARSVNELSVMITDVALLYVAIPLAAAAGVSYAQVATNVATWAVLSVRDLLTPAAWVASAVVVCGAGLAMPLLRGPALPGAVMTVVHTLVSVALAAAGMRAVHRPVDVPRPTAVTADLASKGLLFAGLLCSWLLLLPVVALPGELLKGVPLSVFGDGVTAVVTIVLWARGIRRRQSIIVVMAPGIFCTCVYSMVLAIARRTGLGALPALSARVTGAVLVVLALCQALAWARRGGFSPDRDRGRWAILTMIGLEAVIFPWRESLAEPLEAAVQGSAAAVMLAGLVWRVLTEAEYTHGSSPGFPAPARVLFFVGQALLAAVFVLQSVMLPHAMSGVINLQQWTSVVDSVVGHGVQIGVAVGLLMLGRWRVDPMDPADAVEEMRIEARRLSRRGPAAP</sequence>
<proteinExistence type="predicted"/>
<reference evidence="3 5" key="1">
    <citation type="journal article" date="2016" name="Plant Dis.">
        <title>Improved production of propionic acid using genome shuffling.</title>
        <authorList>
            <person name="Luna-Flores C.H."/>
            <person name="Palfreyman R.W."/>
            <person name="Kromer J.O."/>
            <person name="Nielsen L.K."/>
            <person name="Marcellin E."/>
        </authorList>
    </citation>
    <scope>NUCLEOTIDE SEQUENCE [LARGE SCALE GENOMIC DNA]</scope>
    <source>
        <strain evidence="3 5">F3E8</strain>
    </source>
</reference>
<feature type="transmembrane region" description="Helical" evidence="1">
    <location>
        <begin position="457"/>
        <end position="474"/>
    </location>
</feature>
<keyword evidence="1" id="KW-0812">Transmembrane</keyword>
<keyword evidence="1" id="KW-0472">Membrane</keyword>
<evidence type="ECO:0000313" key="5">
    <source>
        <dbReference type="Proteomes" id="UP000178666"/>
    </source>
</evidence>
<feature type="transmembrane region" description="Helical" evidence="1">
    <location>
        <begin position="197"/>
        <end position="219"/>
    </location>
</feature>
<keyword evidence="1" id="KW-1133">Transmembrane helix</keyword>
<dbReference type="EMBL" id="CP014352">
    <property type="protein sequence ID" value="AMS04461.1"/>
    <property type="molecule type" value="Genomic_DNA"/>
</dbReference>
<name>A0AAC8YCW7_9ACTN</name>
<dbReference type="Proteomes" id="UP000178666">
    <property type="component" value="Chromosome"/>
</dbReference>
<evidence type="ECO:0000313" key="3">
    <source>
        <dbReference type="EMBL" id="AOZ45954.1"/>
    </source>
</evidence>
<dbReference type="AlphaFoldDB" id="A0AAC8YCW7"/>
<dbReference type="RefSeq" id="WP_062818922.1">
    <property type="nucleotide sequence ID" value="NZ_CP014352.1"/>
</dbReference>
<feature type="transmembrane region" description="Helical" evidence="1">
    <location>
        <begin position="164"/>
        <end position="185"/>
    </location>
</feature>
<organism evidence="2 4">
    <name type="scientific">Acidipropionibacterium acidipropionici</name>
    <dbReference type="NCBI Taxonomy" id="1748"/>
    <lineage>
        <taxon>Bacteria</taxon>
        <taxon>Bacillati</taxon>
        <taxon>Actinomycetota</taxon>
        <taxon>Actinomycetes</taxon>
        <taxon>Propionibacteriales</taxon>
        <taxon>Propionibacteriaceae</taxon>
        <taxon>Acidipropionibacterium</taxon>
    </lineage>
</organism>
<evidence type="ECO:0000313" key="4">
    <source>
        <dbReference type="Proteomes" id="UP000075221"/>
    </source>
</evidence>
<feature type="transmembrane region" description="Helical" evidence="1">
    <location>
        <begin position="494"/>
        <end position="513"/>
    </location>
</feature>
<dbReference type="Proteomes" id="UP000075221">
    <property type="component" value="Chromosome"/>
</dbReference>
<feature type="transmembrane region" description="Helical" evidence="1">
    <location>
        <begin position="395"/>
        <end position="416"/>
    </location>
</feature>
<dbReference type="EMBL" id="CP015970">
    <property type="protein sequence ID" value="AOZ45954.1"/>
    <property type="molecule type" value="Genomic_DNA"/>
</dbReference>
<keyword evidence="5" id="KW-1185">Reference proteome</keyword>
<reference evidence="2 4" key="2">
    <citation type="submission" date="2016-02" db="EMBL/GenBank/DDBJ databases">
        <title>Complete Genome Sequence of Propionibacterium acidipropionici ATCC 55737.</title>
        <authorList>
            <person name="Luna Flores C.H."/>
            <person name="Nielsen L.K."/>
            <person name="Marcellin E."/>
        </authorList>
    </citation>
    <scope>NUCLEOTIDE SEQUENCE [LARGE SCALE GENOMIC DNA]</scope>
    <source>
        <strain evidence="2 4">ATCC 55737</strain>
    </source>
</reference>
<feature type="transmembrane region" description="Helical" evidence="1">
    <location>
        <begin position="533"/>
        <end position="550"/>
    </location>
</feature>
<feature type="transmembrane region" description="Helical" evidence="1">
    <location>
        <begin position="130"/>
        <end position="152"/>
    </location>
</feature>
<feature type="transmembrane region" description="Helical" evidence="1">
    <location>
        <begin position="73"/>
        <end position="93"/>
    </location>
</feature>
<feature type="transmembrane region" description="Helical" evidence="1">
    <location>
        <begin position="105"/>
        <end position="124"/>
    </location>
</feature>
<feature type="transmembrane region" description="Helical" evidence="1">
    <location>
        <begin position="309"/>
        <end position="329"/>
    </location>
</feature>
<feature type="transmembrane region" description="Helical" evidence="1">
    <location>
        <begin position="363"/>
        <end position="383"/>
    </location>
</feature>
<feature type="transmembrane region" description="Helical" evidence="1">
    <location>
        <begin position="47"/>
        <end position="67"/>
    </location>
</feature>